<protein>
    <recommendedName>
        <fullName evidence="4">Lipoprotein</fullName>
    </recommendedName>
</protein>
<dbReference type="EMBL" id="WLYI01000007">
    <property type="protein sequence ID" value="MTD18943.1"/>
    <property type="molecule type" value="Genomic_DNA"/>
</dbReference>
<accession>A0A7X2UXY8</accession>
<gene>
    <name evidence="2" type="ORF">GIR22_07240</name>
</gene>
<feature type="signal peptide" evidence="1">
    <location>
        <begin position="1"/>
        <end position="19"/>
    </location>
</feature>
<evidence type="ECO:0000313" key="2">
    <source>
        <dbReference type="EMBL" id="MTD18943.1"/>
    </source>
</evidence>
<dbReference type="AlphaFoldDB" id="A0A7X2UXY8"/>
<proteinExistence type="predicted"/>
<reference evidence="2 3" key="1">
    <citation type="submission" date="2019-11" db="EMBL/GenBank/DDBJ databases">
        <title>Pseudmonas karstica sp. nov. and Pseudomonas spelaei sp. nov. from caves.</title>
        <authorList>
            <person name="Zeman M."/>
        </authorList>
    </citation>
    <scope>NUCLEOTIDE SEQUENCE [LARGE SCALE GENOMIC DNA]</scope>
    <source>
        <strain evidence="2 3">CCM 7891</strain>
    </source>
</reference>
<dbReference type="PROSITE" id="PS51257">
    <property type="entry name" value="PROKAR_LIPOPROTEIN"/>
    <property type="match status" value="1"/>
</dbReference>
<keyword evidence="1" id="KW-0732">Signal</keyword>
<keyword evidence="3" id="KW-1185">Reference proteome</keyword>
<dbReference type="OrthoDB" id="7017115at2"/>
<dbReference type="Proteomes" id="UP000431485">
    <property type="component" value="Unassembled WGS sequence"/>
</dbReference>
<organism evidence="2 3">
    <name type="scientific">Pseudomonas karstica</name>
    <dbReference type="NCBI Taxonomy" id="1055468"/>
    <lineage>
        <taxon>Bacteria</taxon>
        <taxon>Pseudomonadati</taxon>
        <taxon>Pseudomonadota</taxon>
        <taxon>Gammaproteobacteria</taxon>
        <taxon>Pseudomonadales</taxon>
        <taxon>Pseudomonadaceae</taxon>
        <taxon>Pseudomonas</taxon>
    </lineage>
</organism>
<dbReference type="RefSeq" id="WP_154742666.1">
    <property type="nucleotide sequence ID" value="NZ_JBHSTG010000052.1"/>
</dbReference>
<feature type="chain" id="PRO_5031240908" description="Lipoprotein" evidence="1">
    <location>
        <begin position="20"/>
        <end position="263"/>
    </location>
</feature>
<name>A0A7X2UXY8_9PSED</name>
<evidence type="ECO:0008006" key="4">
    <source>
        <dbReference type="Google" id="ProtNLM"/>
    </source>
</evidence>
<sequence>MAKWKVLMGSALFVGGTLASSGCAVKAVDSFTLEVDLPANFRFRGDAIYEPARGEVCTLPERRGKRPDFKVLDTPGKPEANRVSFTVPLTERVNNCPLVLRSITFDMYAKWGERWSDVGGDYAFIGMRDRLESGMSGMPESGVQVLPGGCQWFFRTMGPLHAIRKLLKCNSLDAEGQPRTARAGGVVQRGALQGKTLRMVLGLTDEELPAFDDRWVAVSGGWKRCMGDSLDDVYAFCRGNTTDFKPFKMPDGRICNIYPTCKE</sequence>
<evidence type="ECO:0000256" key="1">
    <source>
        <dbReference type="SAM" id="SignalP"/>
    </source>
</evidence>
<evidence type="ECO:0000313" key="3">
    <source>
        <dbReference type="Proteomes" id="UP000431485"/>
    </source>
</evidence>
<comment type="caution">
    <text evidence="2">The sequence shown here is derived from an EMBL/GenBank/DDBJ whole genome shotgun (WGS) entry which is preliminary data.</text>
</comment>